<dbReference type="PANTHER" id="PTHR23092:SF15">
    <property type="entry name" value="INACTIVE NON-CANONICAL POLY(A) RNA POLYMERASE PROTEIN TRF4-2-RELATED"/>
    <property type="match status" value="1"/>
</dbReference>
<dbReference type="GO" id="GO:0031123">
    <property type="term" value="P:RNA 3'-end processing"/>
    <property type="evidence" value="ECO:0007669"/>
    <property type="project" value="TreeGrafter"/>
</dbReference>
<dbReference type="GO" id="GO:0043634">
    <property type="term" value="P:polyadenylation-dependent ncRNA catabolic process"/>
    <property type="evidence" value="ECO:0007669"/>
    <property type="project" value="TreeGrafter"/>
</dbReference>
<dbReference type="Pfam" id="PF22600">
    <property type="entry name" value="MTPAP-like_central"/>
    <property type="match status" value="1"/>
</dbReference>
<dbReference type="Gene3D" id="3.30.460.10">
    <property type="entry name" value="Beta Polymerase, domain 2"/>
    <property type="match status" value="1"/>
</dbReference>
<dbReference type="GO" id="GO:0005730">
    <property type="term" value="C:nucleolus"/>
    <property type="evidence" value="ECO:0007669"/>
    <property type="project" value="TreeGrafter"/>
</dbReference>
<dbReference type="GO" id="GO:0003729">
    <property type="term" value="F:mRNA binding"/>
    <property type="evidence" value="ECO:0007669"/>
    <property type="project" value="TreeGrafter"/>
</dbReference>
<gene>
    <name evidence="3" type="ORF">VNI00_008724</name>
</gene>
<dbReference type="PANTHER" id="PTHR23092">
    <property type="entry name" value="POLY(A) RNA POLYMERASE"/>
    <property type="match status" value="1"/>
</dbReference>
<comment type="caution">
    <text evidence="3">The sequence shown here is derived from an EMBL/GenBank/DDBJ whole genome shotgun (WGS) entry which is preliminary data.</text>
</comment>
<dbReference type="GO" id="GO:0010605">
    <property type="term" value="P:negative regulation of macromolecule metabolic process"/>
    <property type="evidence" value="ECO:0007669"/>
    <property type="project" value="UniProtKB-ARBA"/>
</dbReference>
<protein>
    <recommendedName>
        <fullName evidence="2">Poly(A) RNA polymerase mitochondrial-like central palm domain-containing protein</fullName>
    </recommendedName>
</protein>
<evidence type="ECO:0000313" key="4">
    <source>
        <dbReference type="Proteomes" id="UP001383192"/>
    </source>
</evidence>
<dbReference type="SUPFAM" id="SSF81301">
    <property type="entry name" value="Nucleotidyltransferase"/>
    <property type="match status" value="1"/>
</dbReference>
<sequence length="445" mass="50319">MLSLPRLPIARCEIHKIWRRAYSDSTSDYSSIVNSSAKQSHPIHESSEPSFDPNASPWHYRIRSQADWPYLTPMQKLHHEILAYTNWNNPTKAELHTGHQVLNKVLHATRWNEKLSKFDVKRTDVQVYGSAAMGLRLVGGDFDIGIRLDEGADKALFLSNLARSLRHSPDVRGCFFVKKAKVPVINLLVKGAIHVDITITPTPNYPAMITEKVTSHMQEPSLRAARPLILVLKSLLRARGWGLNEASQGGLSGYALTVMVLWYLKNPDVPYSFVRVLGPHTLGLVLSHFLRYFGERFPYKEYGITLEDGYEKGLVPKSSLVGTSRVPETEKFYIQCPVIPGNDLGRATRRVKEIRKIFLDTYERINAGQGLVELGFAQNADTLGYWRRWKRPTEEVDTEARGRRREVSEASQTKTVPAKESGAAEPVHKPRGKRGDATMQETQRP</sequence>
<dbReference type="GO" id="GO:1990817">
    <property type="term" value="F:poly(A) RNA polymerase activity"/>
    <property type="evidence" value="ECO:0007669"/>
    <property type="project" value="UniProtKB-EC"/>
</dbReference>
<reference evidence="3 4" key="1">
    <citation type="submission" date="2024-01" db="EMBL/GenBank/DDBJ databases">
        <title>A draft genome for a cacao thread blight-causing isolate of Paramarasmius palmivorus.</title>
        <authorList>
            <person name="Baruah I.K."/>
            <person name="Bukari Y."/>
            <person name="Amoako-Attah I."/>
            <person name="Meinhardt L.W."/>
            <person name="Bailey B.A."/>
            <person name="Cohen S.P."/>
        </authorList>
    </citation>
    <scope>NUCLEOTIDE SEQUENCE [LARGE SCALE GENOMIC DNA]</scope>
    <source>
        <strain evidence="3 4">GH-12</strain>
    </source>
</reference>
<dbReference type="AlphaFoldDB" id="A0AAW0CW15"/>
<feature type="compositionally biased region" description="Basic and acidic residues" evidence="1">
    <location>
        <begin position="394"/>
        <end position="408"/>
    </location>
</feature>
<name>A0AAW0CW15_9AGAR</name>
<organism evidence="3 4">
    <name type="scientific">Paramarasmius palmivorus</name>
    <dbReference type="NCBI Taxonomy" id="297713"/>
    <lineage>
        <taxon>Eukaryota</taxon>
        <taxon>Fungi</taxon>
        <taxon>Dikarya</taxon>
        <taxon>Basidiomycota</taxon>
        <taxon>Agaricomycotina</taxon>
        <taxon>Agaricomycetes</taxon>
        <taxon>Agaricomycetidae</taxon>
        <taxon>Agaricales</taxon>
        <taxon>Marasmiineae</taxon>
        <taxon>Marasmiaceae</taxon>
        <taxon>Paramarasmius</taxon>
    </lineage>
</organism>
<dbReference type="InterPro" id="IPR045862">
    <property type="entry name" value="Trf4-like"/>
</dbReference>
<proteinExistence type="predicted"/>
<accession>A0AAW0CW15</accession>
<keyword evidence="4" id="KW-1185">Reference proteome</keyword>
<dbReference type="GO" id="GO:0046872">
    <property type="term" value="F:metal ion binding"/>
    <property type="evidence" value="ECO:0007669"/>
    <property type="project" value="UniProtKB-KW"/>
</dbReference>
<feature type="domain" description="Poly(A) RNA polymerase mitochondrial-like central palm" evidence="2">
    <location>
        <begin position="78"/>
        <end position="199"/>
    </location>
</feature>
<dbReference type="SUPFAM" id="SSF81631">
    <property type="entry name" value="PAP/OAS1 substrate-binding domain"/>
    <property type="match status" value="1"/>
</dbReference>
<dbReference type="EMBL" id="JAYKXP010000030">
    <property type="protein sequence ID" value="KAK7042986.1"/>
    <property type="molecule type" value="Genomic_DNA"/>
</dbReference>
<feature type="region of interest" description="Disordered" evidence="1">
    <location>
        <begin position="33"/>
        <end position="53"/>
    </location>
</feature>
<evidence type="ECO:0000256" key="1">
    <source>
        <dbReference type="SAM" id="MobiDB-lite"/>
    </source>
</evidence>
<dbReference type="Proteomes" id="UP001383192">
    <property type="component" value="Unassembled WGS sequence"/>
</dbReference>
<feature type="region of interest" description="Disordered" evidence="1">
    <location>
        <begin position="394"/>
        <end position="445"/>
    </location>
</feature>
<dbReference type="GO" id="GO:0031499">
    <property type="term" value="C:TRAMP complex"/>
    <property type="evidence" value="ECO:0007669"/>
    <property type="project" value="TreeGrafter"/>
</dbReference>
<dbReference type="InterPro" id="IPR054708">
    <property type="entry name" value="MTPAP-like_central"/>
</dbReference>
<dbReference type="InterPro" id="IPR043519">
    <property type="entry name" value="NT_sf"/>
</dbReference>
<evidence type="ECO:0000313" key="3">
    <source>
        <dbReference type="EMBL" id="KAK7042986.1"/>
    </source>
</evidence>
<evidence type="ECO:0000259" key="2">
    <source>
        <dbReference type="Pfam" id="PF22600"/>
    </source>
</evidence>
<dbReference type="Gene3D" id="1.10.1410.10">
    <property type="match status" value="1"/>
</dbReference>